<evidence type="ECO:0000313" key="4">
    <source>
        <dbReference type="Proteomes" id="UP000308652"/>
    </source>
</evidence>
<keyword evidence="4" id="KW-1185">Reference proteome</keyword>
<keyword evidence="2" id="KW-0472">Membrane</keyword>
<keyword evidence="2" id="KW-1133">Transmembrane helix</keyword>
<evidence type="ECO:0000256" key="2">
    <source>
        <dbReference type="SAM" id="Phobius"/>
    </source>
</evidence>
<dbReference type="EMBL" id="ML213637">
    <property type="protein sequence ID" value="TFK34085.1"/>
    <property type="molecule type" value="Genomic_DNA"/>
</dbReference>
<evidence type="ECO:0000256" key="1">
    <source>
        <dbReference type="SAM" id="MobiDB-lite"/>
    </source>
</evidence>
<feature type="transmembrane region" description="Helical" evidence="2">
    <location>
        <begin position="42"/>
        <end position="66"/>
    </location>
</feature>
<organism evidence="3 4">
    <name type="scientific">Crucibulum laeve</name>
    <dbReference type="NCBI Taxonomy" id="68775"/>
    <lineage>
        <taxon>Eukaryota</taxon>
        <taxon>Fungi</taxon>
        <taxon>Dikarya</taxon>
        <taxon>Basidiomycota</taxon>
        <taxon>Agaricomycotina</taxon>
        <taxon>Agaricomycetes</taxon>
        <taxon>Agaricomycetidae</taxon>
        <taxon>Agaricales</taxon>
        <taxon>Agaricineae</taxon>
        <taxon>Nidulariaceae</taxon>
        <taxon>Crucibulum</taxon>
    </lineage>
</organism>
<keyword evidence="2" id="KW-0812">Transmembrane</keyword>
<sequence>MPLYSRNAQLACVLLSLSLVISFVYPSLPHLSLYMTSKYEIAFLLGFFSSFPSMLFDLFLLSLILIQGRNTTQQNAVQEPHNRTSEILASATPFVFYILFFWTITLALMIEWIFPKPLSEKREVVLASLVFFLLAAIHEVVLIKFYVLCTYAQRSLAAARAINEMPEGSIDAETPGDSAVMLYRDEPQPDMPEPQSQTGALTQPGVLVDTQV</sequence>
<protein>
    <submittedName>
        <fullName evidence="3">Uncharacterized protein</fullName>
    </submittedName>
</protein>
<feature type="transmembrane region" description="Helical" evidence="2">
    <location>
        <begin position="87"/>
        <end position="114"/>
    </location>
</feature>
<feature type="region of interest" description="Disordered" evidence="1">
    <location>
        <begin position="185"/>
        <end position="212"/>
    </location>
</feature>
<evidence type="ECO:0000313" key="3">
    <source>
        <dbReference type="EMBL" id="TFK34085.1"/>
    </source>
</evidence>
<reference evidence="3 4" key="1">
    <citation type="journal article" date="2019" name="Nat. Ecol. Evol.">
        <title>Megaphylogeny resolves global patterns of mushroom evolution.</title>
        <authorList>
            <person name="Varga T."/>
            <person name="Krizsan K."/>
            <person name="Foldi C."/>
            <person name="Dima B."/>
            <person name="Sanchez-Garcia M."/>
            <person name="Sanchez-Ramirez S."/>
            <person name="Szollosi G.J."/>
            <person name="Szarkandi J.G."/>
            <person name="Papp V."/>
            <person name="Albert L."/>
            <person name="Andreopoulos W."/>
            <person name="Angelini C."/>
            <person name="Antonin V."/>
            <person name="Barry K.W."/>
            <person name="Bougher N.L."/>
            <person name="Buchanan P."/>
            <person name="Buyck B."/>
            <person name="Bense V."/>
            <person name="Catcheside P."/>
            <person name="Chovatia M."/>
            <person name="Cooper J."/>
            <person name="Damon W."/>
            <person name="Desjardin D."/>
            <person name="Finy P."/>
            <person name="Geml J."/>
            <person name="Haridas S."/>
            <person name="Hughes K."/>
            <person name="Justo A."/>
            <person name="Karasinski D."/>
            <person name="Kautmanova I."/>
            <person name="Kiss B."/>
            <person name="Kocsube S."/>
            <person name="Kotiranta H."/>
            <person name="LaButti K.M."/>
            <person name="Lechner B.E."/>
            <person name="Liimatainen K."/>
            <person name="Lipzen A."/>
            <person name="Lukacs Z."/>
            <person name="Mihaltcheva S."/>
            <person name="Morgado L.N."/>
            <person name="Niskanen T."/>
            <person name="Noordeloos M.E."/>
            <person name="Ohm R.A."/>
            <person name="Ortiz-Santana B."/>
            <person name="Ovrebo C."/>
            <person name="Racz N."/>
            <person name="Riley R."/>
            <person name="Savchenko A."/>
            <person name="Shiryaev A."/>
            <person name="Soop K."/>
            <person name="Spirin V."/>
            <person name="Szebenyi C."/>
            <person name="Tomsovsky M."/>
            <person name="Tulloss R.E."/>
            <person name="Uehling J."/>
            <person name="Grigoriev I.V."/>
            <person name="Vagvolgyi C."/>
            <person name="Papp T."/>
            <person name="Martin F.M."/>
            <person name="Miettinen O."/>
            <person name="Hibbett D.S."/>
            <person name="Nagy L.G."/>
        </authorList>
    </citation>
    <scope>NUCLEOTIDE SEQUENCE [LARGE SCALE GENOMIC DNA]</scope>
    <source>
        <strain evidence="3 4">CBS 166.37</strain>
    </source>
</reference>
<dbReference type="Proteomes" id="UP000308652">
    <property type="component" value="Unassembled WGS sequence"/>
</dbReference>
<feature type="transmembrane region" description="Helical" evidence="2">
    <location>
        <begin position="126"/>
        <end position="147"/>
    </location>
</feature>
<proteinExistence type="predicted"/>
<accession>A0A5C3LMR8</accession>
<dbReference type="AlphaFoldDB" id="A0A5C3LMR8"/>
<gene>
    <name evidence="3" type="ORF">BDQ12DRAFT_383209</name>
</gene>
<name>A0A5C3LMR8_9AGAR</name>